<gene>
    <name evidence="2" type="ORF">TRUGW13939_11119</name>
</gene>
<dbReference type="Pfam" id="PF13577">
    <property type="entry name" value="SnoaL_4"/>
    <property type="match status" value="1"/>
</dbReference>
<dbReference type="Proteomes" id="UP000509510">
    <property type="component" value="Chromosome VI"/>
</dbReference>
<dbReference type="SUPFAM" id="SSF54427">
    <property type="entry name" value="NTF2-like"/>
    <property type="match status" value="1"/>
</dbReference>
<dbReference type="KEGG" id="trg:TRUGW13939_11119"/>
<feature type="domain" description="SnoaL-like" evidence="1">
    <location>
        <begin position="10"/>
        <end position="145"/>
    </location>
</feature>
<dbReference type="EMBL" id="CP055903">
    <property type="protein sequence ID" value="QKX63947.1"/>
    <property type="molecule type" value="Genomic_DNA"/>
</dbReference>
<sequence length="161" mass="17919">MAVPIHITGLSDREACIDTFLRFTQGLDECNKQLIASSWTEDAVLDLTPMRKIGLSSGVTSTRDAIVSQTLNGVGSMDSHHLVSNWRVHILQGDTAYMTGVGLAQHYPPTLGPRPEVDNRLLMANRYNVELRRAEDGLWRMSRLTITNSWTEGNLAVMTNH</sequence>
<dbReference type="RefSeq" id="XP_035350121.1">
    <property type="nucleotide sequence ID" value="XM_035494228.1"/>
</dbReference>
<protein>
    <recommendedName>
        <fullName evidence="1">SnoaL-like domain-containing protein</fullName>
    </recommendedName>
</protein>
<accession>A0A7H8RCZ4</accession>
<reference evidence="3" key="1">
    <citation type="submission" date="2020-06" db="EMBL/GenBank/DDBJ databases">
        <title>A chromosome-scale genome assembly of Talaromyces rugulosus W13939.</title>
        <authorList>
            <person name="Wang B."/>
            <person name="Guo L."/>
            <person name="Ye K."/>
            <person name="Wang L."/>
        </authorList>
    </citation>
    <scope>NUCLEOTIDE SEQUENCE [LARGE SCALE GENOMIC DNA]</scope>
    <source>
        <strain evidence="3">W13939</strain>
    </source>
</reference>
<evidence type="ECO:0000313" key="2">
    <source>
        <dbReference type="EMBL" id="QKX63947.1"/>
    </source>
</evidence>
<dbReference type="InterPro" id="IPR032710">
    <property type="entry name" value="NTF2-like_dom_sf"/>
</dbReference>
<dbReference type="AlphaFoldDB" id="A0A7H8RCZ4"/>
<name>A0A7H8RCZ4_TALRU</name>
<dbReference type="OrthoDB" id="2148716at2759"/>
<keyword evidence="3" id="KW-1185">Reference proteome</keyword>
<dbReference type="GeneID" id="55998598"/>
<organism evidence="2 3">
    <name type="scientific">Talaromyces rugulosus</name>
    <name type="common">Penicillium rugulosum</name>
    <dbReference type="NCBI Taxonomy" id="121627"/>
    <lineage>
        <taxon>Eukaryota</taxon>
        <taxon>Fungi</taxon>
        <taxon>Dikarya</taxon>
        <taxon>Ascomycota</taxon>
        <taxon>Pezizomycotina</taxon>
        <taxon>Eurotiomycetes</taxon>
        <taxon>Eurotiomycetidae</taxon>
        <taxon>Eurotiales</taxon>
        <taxon>Trichocomaceae</taxon>
        <taxon>Talaromyces</taxon>
        <taxon>Talaromyces sect. Islandici</taxon>
    </lineage>
</organism>
<dbReference type="InterPro" id="IPR037401">
    <property type="entry name" value="SnoaL-like"/>
</dbReference>
<evidence type="ECO:0000259" key="1">
    <source>
        <dbReference type="Pfam" id="PF13577"/>
    </source>
</evidence>
<dbReference type="Gene3D" id="3.10.450.50">
    <property type="match status" value="1"/>
</dbReference>
<evidence type="ECO:0000313" key="3">
    <source>
        <dbReference type="Proteomes" id="UP000509510"/>
    </source>
</evidence>
<proteinExistence type="predicted"/>